<dbReference type="EMBL" id="CM047907">
    <property type="protein sequence ID" value="KAJ0084869.1"/>
    <property type="molecule type" value="Genomic_DNA"/>
</dbReference>
<comment type="caution">
    <text evidence="1">The sequence shown here is derived from an EMBL/GenBank/DDBJ whole genome shotgun (WGS) entry which is preliminary data.</text>
</comment>
<protein>
    <submittedName>
        <fullName evidence="1">Uncharacterized protein</fullName>
    </submittedName>
</protein>
<keyword evidence="2" id="KW-1185">Reference proteome</keyword>
<dbReference type="Proteomes" id="UP001164250">
    <property type="component" value="Chromosome 11"/>
</dbReference>
<proteinExistence type="predicted"/>
<gene>
    <name evidence="1" type="ORF">Patl1_30923</name>
</gene>
<name>A0ACC1AF25_9ROSI</name>
<sequence>MPSPSSFQFIFLNYVVVPILWAAVIVFCLWCYKRSCLVSPSSQDIEQGNPTNILERDHQKGKEQSIGKVRWSSSFRQKGEIRNWSECVICLEEFEEGDDCSVLSECKHIYHKACIDKWVIQERHCPVCRSSASIQ</sequence>
<organism evidence="1 2">
    <name type="scientific">Pistacia atlantica</name>
    <dbReference type="NCBI Taxonomy" id="434234"/>
    <lineage>
        <taxon>Eukaryota</taxon>
        <taxon>Viridiplantae</taxon>
        <taxon>Streptophyta</taxon>
        <taxon>Embryophyta</taxon>
        <taxon>Tracheophyta</taxon>
        <taxon>Spermatophyta</taxon>
        <taxon>Magnoliopsida</taxon>
        <taxon>eudicotyledons</taxon>
        <taxon>Gunneridae</taxon>
        <taxon>Pentapetalae</taxon>
        <taxon>rosids</taxon>
        <taxon>malvids</taxon>
        <taxon>Sapindales</taxon>
        <taxon>Anacardiaceae</taxon>
        <taxon>Pistacia</taxon>
    </lineage>
</organism>
<evidence type="ECO:0000313" key="1">
    <source>
        <dbReference type="EMBL" id="KAJ0084869.1"/>
    </source>
</evidence>
<accession>A0ACC1AF25</accession>
<evidence type="ECO:0000313" key="2">
    <source>
        <dbReference type="Proteomes" id="UP001164250"/>
    </source>
</evidence>
<reference evidence="2" key="1">
    <citation type="journal article" date="2023" name="G3 (Bethesda)">
        <title>Genome assembly and association tests identify interacting loci associated with vigor, precocity, and sex in interspecific pistachio rootstocks.</title>
        <authorList>
            <person name="Palmer W."/>
            <person name="Jacygrad E."/>
            <person name="Sagayaradj S."/>
            <person name="Cavanaugh K."/>
            <person name="Han R."/>
            <person name="Bertier L."/>
            <person name="Beede B."/>
            <person name="Kafkas S."/>
            <person name="Golino D."/>
            <person name="Preece J."/>
            <person name="Michelmore R."/>
        </authorList>
    </citation>
    <scope>NUCLEOTIDE SEQUENCE [LARGE SCALE GENOMIC DNA]</scope>
</reference>